<dbReference type="PANTHER" id="PTHR31528:SF3">
    <property type="entry name" value="THIAMINE BIOSYNTHESIS PROTEIN HI_0357-RELATED"/>
    <property type="match status" value="1"/>
</dbReference>
<dbReference type="InterPro" id="IPR027939">
    <property type="entry name" value="NMT1/THI5"/>
</dbReference>
<dbReference type="SUPFAM" id="SSF53850">
    <property type="entry name" value="Periplasmic binding protein-like II"/>
    <property type="match status" value="1"/>
</dbReference>
<evidence type="ECO:0000259" key="1">
    <source>
        <dbReference type="Pfam" id="PF09084"/>
    </source>
</evidence>
<proteinExistence type="predicted"/>
<feature type="non-terminal residue" evidence="2">
    <location>
        <position position="1"/>
    </location>
</feature>
<organism evidence="2">
    <name type="scientific">marine metagenome</name>
    <dbReference type="NCBI Taxonomy" id="408172"/>
    <lineage>
        <taxon>unclassified sequences</taxon>
        <taxon>metagenomes</taxon>
        <taxon>ecological metagenomes</taxon>
    </lineage>
</organism>
<protein>
    <recommendedName>
        <fullName evidence="1">SsuA/THI5-like domain-containing protein</fullName>
    </recommendedName>
</protein>
<gene>
    <name evidence="2" type="ORF">METZ01_LOCUS144347</name>
</gene>
<feature type="non-terminal residue" evidence="2">
    <location>
        <position position="258"/>
    </location>
</feature>
<dbReference type="AlphaFoldDB" id="A0A381ZRV3"/>
<dbReference type="InterPro" id="IPR015168">
    <property type="entry name" value="SsuA/THI5"/>
</dbReference>
<reference evidence="2" key="1">
    <citation type="submission" date="2018-05" db="EMBL/GenBank/DDBJ databases">
        <authorList>
            <person name="Lanie J.A."/>
            <person name="Ng W.-L."/>
            <person name="Kazmierczak K.M."/>
            <person name="Andrzejewski T.M."/>
            <person name="Davidsen T.M."/>
            <person name="Wayne K.J."/>
            <person name="Tettelin H."/>
            <person name="Glass J.I."/>
            <person name="Rusch D."/>
            <person name="Podicherti R."/>
            <person name="Tsui H.-C.T."/>
            <person name="Winkler M.E."/>
        </authorList>
    </citation>
    <scope>NUCLEOTIDE SEQUENCE</scope>
</reference>
<name>A0A381ZRV3_9ZZZZ</name>
<dbReference type="Pfam" id="PF09084">
    <property type="entry name" value="NMT1"/>
    <property type="match status" value="1"/>
</dbReference>
<dbReference type="EMBL" id="UINC01022255">
    <property type="protein sequence ID" value="SVA91493.1"/>
    <property type="molecule type" value="Genomic_DNA"/>
</dbReference>
<accession>A0A381ZRV3</accession>
<sequence length="258" mass="28040">MMVVLVGCRNNEAESQELVLTLDWFQNANHAGIYEAVDKGFFEDEGLDVTVEPPADPTAILSLVASGDSDFGMFYQPDLMQARNAGVPVIAVAGVVQRPLNSMMSLQSSGIDRPGKLSGKKVGYPGIPWNEAMLTTMLEADGLSRDDVELVDVGFALSQALLAGTVDAVVGAYWTHELIVMENEGHDANVMLPDEWGVPTYYELVLVASEKTVRDRPEIVKKFVKAFSKGYERALSDPQGSIDTLLKMNPDAEIDEAV</sequence>
<dbReference type="GO" id="GO:0009228">
    <property type="term" value="P:thiamine biosynthetic process"/>
    <property type="evidence" value="ECO:0007669"/>
    <property type="project" value="InterPro"/>
</dbReference>
<feature type="domain" description="SsuA/THI5-like" evidence="1">
    <location>
        <begin position="27"/>
        <end position="239"/>
    </location>
</feature>
<dbReference type="Gene3D" id="3.40.190.10">
    <property type="entry name" value="Periplasmic binding protein-like II"/>
    <property type="match status" value="2"/>
</dbReference>
<dbReference type="PANTHER" id="PTHR31528">
    <property type="entry name" value="4-AMINO-5-HYDROXYMETHYL-2-METHYLPYRIMIDINE PHOSPHATE SYNTHASE THI11-RELATED"/>
    <property type="match status" value="1"/>
</dbReference>
<evidence type="ECO:0000313" key="2">
    <source>
        <dbReference type="EMBL" id="SVA91493.1"/>
    </source>
</evidence>